<accession>A0A5K3FZ87</accession>
<dbReference type="InterPro" id="IPR013783">
    <property type="entry name" value="Ig-like_fold"/>
</dbReference>
<dbReference type="WBParaSite" id="MCU_013021-RA">
    <property type="protein sequence ID" value="MCU_013021-RA"/>
    <property type="gene ID" value="MCU_013021"/>
</dbReference>
<proteinExistence type="predicted"/>
<name>A0A5K3FZ87_MESCO</name>
<evidence type="ECO:0000313" key="2">
    <source>
        <dbReference type="WBParaSite" id="MCU_013021-RA"/>
    </source>
</evidence>
<organism evidence="2">
    <name type="scientific">Mesocestoides corti</name>
    <name type="common">Flatworm</name>
    <dbReference type="NCBI Taxonomy" id="53468"/>
    <lineage>
        <taxon>Eukaryota</taxon>
        <taxon>Metazoa</taxon>
        <taxon>Spiralia</taxon>
        <taxon>Lophotrochozoa</taxon>
        <taxon>Platyhelminthes</taxon>
        <taxon>Cestoda</taxon>
        <taxon>Eucestoda</taxon>
        <taxon>Cyclophyllidea</taxon>
        <taxon>Mesocestoididae</taxon>
        <taxon>Mesocestoides</taxon>
    </lineage>
</organism>
<feature type="domain" description="Fibronectin type-III" evidence="1">
    <location>
        <begin position="1"/>
        <end position="94"/>
    </location>
</feature>
<dbReference type="AlphaFoldDB" id="A0A5K3FZ87"/>
<dbReference type="InterPro" id="IPR003961">
    <property type="entry name" value="FN3_dom"/>
</dbReference>
<dbReference type="SUPFAM" id="SSF49265">
    <property type="entry name" value="Fibronectin type III"/>
    <property type="match status" value="1"/>
</dbReference>
<dbReference type="PROSITE" id="PS50853">
    <property type="entry name" value="FN3"/>
    <property type="match status" value="1"/>
</dbReference>
<dbReference type="Gene3D" id="2.60.40.10">
    <property type="entry name" value="Immunoglobulins"/>
    <property type="match status" value="1"/>
</dbReference>
<dbReference type="InterPro" id="IPR036116">
    <property type="entry name" value="FN3_sf"/>
</dbReference>
<protein>
    <submittedName>
        <fullName evidence="2">Fibronectin type-III domain-containing protein</fullName>
    </submittedName>
</protein>
<reference evidence="2" key="1">
    <citation type="submission" date="2019-11" db="UniProtKB">
        <authorList>
            <consortium name="WormBaseParasite"/>
        </authorList>
    </citation>
    <scope>IDENTIFICATION</scope>
</reference>
<dbReference type="Pfam" id="PF00041">
    <property type="entry name" value="fn3"/>
    <property type="match status" value="1"/>
</dbReference>
<evidence type="ECO:0000259" key="1">
    <source>
        <dbReference type="PROSITE" id="PS50853"/>
    </source>
</evidence>
<sequence length="97" mass="10227">APIGVSVSAVSNSSLNVTILPPIETAGISQYNVTLNDTSIKSSCEIEVGKKPLDCEVRGLSAGTNYVVKACSWTQIGHLCSDFVEAAGWTKPHGRFC</sequence>